<gene>
    <name evidence="2" type="ORF">DCAF_LOCUS24047</name>
</gene>
<evidence type="ECO:0000256" key="1">
    <source>
        <dbReference type="SAM" id="MobiDB-lite"/>
    </source>
</evidence>
<organism evidence="2 3">
    <name type="scientific">Dovyalis caffra</name>
    <dbReference type="NCBI Taxonomy" id="77055"/>
    <lineage>
        <taxon>Eukaryota</taxon>
        <taxon>Viridiplantae</taxon>
        <taxon>Streptophyta</taxon>
        <taxon>Embryophyta</taxon>
        <taxon>Tracheophyta</taxon>
        <taxon>Spermatophyta</taxon>
        <taxon>Magnoliopsida</taxon>
        <taxon>eudicotyledons</taxon>
        <taxon>Gunneridae</taxon>
        <taxon>Pentapetalae</taxon>
        <taxon>rosids</taxon>
        <taxon>fabids</taxon>
        <taxon>Malpighiales</taxon>
        <taxon>Salicaceae</taxon>
        <taxon>Flacourtieae</taxon>
        <taxon>Dovyalis</taxon>
    </lineage>
</organism>
<reference evidence="2 3" key="1">
    <citation type="submission" date="2024-01" db="EMBL/GenBank/DDBJ databases">
        <authorList>
            <person name="Waweru B."/>
        </authorList>
    </citation>
    <scope>NUCLEOTIDE SEQUENCE [LARGE SCALE GENOMIC DNA]</scope>
</reference>
<dbReference type="AlphaFoldDB" id="A0AAV1SKW2"/>
<evidence type="ECO:0000313" key="2">
    <source>
        <dbReference type="EMBL" id="CAK7351887.1"/>
    </source>
</evidence>
<feature type="compositionally biased region" description="Basic and acidic residues" evidence="1">
    <location>
        <begin position="54"/>
        <end position="71"/>
    </location>
</feature>
<name>A0AAV1SKW2_9ROSI</name>
<feature type="region of interest" description="Disordered" evidence="1">
    <location>
        <begin position="27"/>
        <end position="71"/>
    </location>
</feature>
<sequence length="71" mass="8331">MGRMLYKRSYVWEGVNRFAILDNLIDKDSNDKDSSEKHLVDKDETKIGPHAKRDRATINESNKERRLEPIS</sequence>
<keyword evidence="3" id="KW-1185">Reference proteome</keyword>
<comment type="caution">
    <text evidence="2">The sequence shown here is derived from an EMBL/GenBank/DDBJ whole genome shotgun (WGS) entry which is preliminary data.</text>
</comment>
<feature type="compositionally biased region" description="Basic and acidic residues" evidence="1">
    <location>
        <begin position="27"/>
        <end position="47"/>
    </location>
</feature>
<proteinExistence type="predicted"/>
<dbReference type="EMBL" id="CAWUPB010001189">
    <property type="protein sequence ID" value="CAK7351887.1"/>
    <property type="molecule type" value="Genomic_DNA"/>
</dbReference>
<evidence type="ECO:0000313" key="3">
    <source>
        <dbReference type="Proteomes" id="UP001314170"/>
    </source>
</evidence>
<protein>
    <submittedName>
        <fullName evidence="2">Uncharacterized protein</fullName>
    </submittedName>
</protein>
<accession>A0AAV1SKW2</accession>
<dbReference type="Proteomes" id="UP001314170">
    <property type="component" value="Unassembled WGS sequence"/>
</dbReference>